<proteinExistence type="predicted"/>
<dbReference type="Proteomes" id="UP001366166">
    <property type="component" value="Chromosome"/>
</dbReference>
<dbReference type="PROSITE" id="PS51819">
    <property type="entry name" value="VOC"/>
    <property type="match status" value="1"/>
</dbReference>
<dbReference type="EMBL" id="AP028679">
    <property type="protein sequence ID" value="BEQ13794.1"/>
    <property type="molecule type" value="Genomic_DNA"/>
</dbReference>
<dbReference type="CDD" id="cd06587">
    <property type="entry name" value="VOC"/>
    <property type="match status" value="1"/>
</dbReference>
<evidence type="ECO:0000313" key="4">
    <source>
        <dbReference type="Proteomes" id="UP001366166"/>
    </source>
</evidence>
<keyword evidence="1" id="KW-0479">Metal-binding</keyword>
<organism evidence="3 4">
    <name type="scientific">Desulfoferula mesophila</name>
    <dbReference type="NCBI Taxonomy" id="3058419"/>
    <lineage>
        <taxon>Bacteria</taxon>
        <taxon>Pseudomonadati</taxon>
        <taxon>Thermodesulfobacteriota</taxon>
        <taxon>Desulfarculia</taxon>
        <taxon>Desulfarculales</taxon>
        <taxon>Desulfarculaceae</taxon>
        <taxon>Desulfoferula</taxon>
    </lineage>
</organism>
<dbReference type="GO" id="GO:0046872">
    <property type="term" value="F:metal ion binding"/>
    <property type="evidence" value="ECO:0007669"/>
    <property type="project" value="UniProtKB-KW"/>
</dbReference>
<feature type="domain" description="VOC" evidence="2">
    <location>
        <begin position="5"/>
        <end position="129"/>
    </location>
</feature>
<dbReference type="GO" id="GO:0004493">
    <property type="term" value="F:methylmalonyl-CoA epimerase activity"/>
    <property type="evidence" value="ECO:0007669"/>
    <property type="project" value="TreeGrafter"/>
</dbReference>
<dbReference type="AlphaFoldDB" id="A0AAU9EKR0"/>
<dbReference type="InterPro" id="IPR029068">
    <property type="entry name" value="Glyas_Bleomycin-R_OHBP_Dase"/>
</dbReference>
<dbReference type="InterPro" id="IPR051785">
    <property type="entry name" value="MMCE/EMCE_epimerase"/>
</dbReference>
<dbReference type="InterPro" id="IPR004360">
    <property type="entry name" value="Glyas_Fos-R_dOase_dom"/>
</dbReference>
<dbReference type="Gene3D" id="3.10.180.10">
    <property type="entry name" value="2,3-Dihydroxybiphenyl 1,2-Dioxygenase, domain 1"/>
    <property type="match status" value="1"/>
</dbReference>
<dbReference type="SUPFAM" id="SSF54593">
    <property type="entry name" value="Glyoxalase/Bleomycin resistance protein/Dihydroxybiphenyl dioxygenase"/>
    <property type="match status" value="1"/>
</dbReference>
<sequence>MLKPAKDSIDLGVLVKDIDASLAFYRDTLGLAYVGSNASGMGTLHRLRYGTSDFKLIDPSEVPPAGAQGITASLGFRYVTFVISNLDEVCAKLAELGVAFELQPVEIRPGVRIAMVQDPDGNVVEFVQLG</sequence>
<dbReference type="RefSeq" id="WP_338605540.1">
    <property type="nucleotide sequence ID" value="NZ_AP028679.1"/>
</dbReference>
<evidence type="ECO:0000256" key="1">
    <source>
        <dbReference type="ARBA" id="ARBA00022723"/>
    </source>
</evidence>
<dbReference type="PANTHER" id="PTHR43048">
    <property type="entry name" value="METHYLMALONYL-COA EPIMERASE"/>
    <property type="match status" value="1"/>
</dbReference>
<dbReference type="GO" id="GO:0046491">
    <property type="term" value="P:L-methylmalonyl-CoA metabolic process"/>
    <property type="evidence" value="ECO:0007669"/>
    <property type="project" value="TreeGrafter"/>
</dbReference>
<evidence type="ECO:0000259" key="2">
    <source>
        <dbReference type="PROSITE" id="PS51819"/>
    </source>
</evidence>
<evidence type="ECO:0000313" key="3">
    <source>
        <dbReference type="EMBL" id="BEQ13794.1"/>
    </source>
</evidence>
<name>A0AAU9EKR0_9BACT</name>
<dbReference type="InterPro" id="IPR037523">
    <property type="entry name" value="VOC_core"/>
</dbReference>
<reference evidence="4" key="1">
    <citation type="journal article" date="2023" name="Arch. Microbiol.">
        <title>Desulfoferula mesophilus gen. nov. sp. nov., a mesophilic sulfate-reducing bacterium isolated from a brackish lake sediment.</title>
        <authorList>
            <person name="Watanabe T."/>
            <person name="Yabe T."/>
            <person name="Tsuji J.M."/>
            <person name="Fukui M."/>
        </authorList>
    </citation>
    <scope>NUCLEOTIDE SEQUENCE [LARGE SCALE GENOMIC DNA]</scope>
    <source>
        <strain evidence="4">12FAK</strain>
    </source>
</reference>
<dbReference type="PANTHER" id="PTHR43048:SF5">
    <property type="entry name" value="BLR5325 PROTEIN"/>
    <property type="match status" value="1"/>
</dbReference>
<accession>A0AAU9EKR0</accession>
<keyword evidence="4" id="KW-1185">Reference proteome</keyword>
<gene>
    <name evidence="3" type="ORF">FAK_08600</name>
</gene>
<dbReference type="KEGG" id="dmp:FAK_08600"/>
<protein>
    <recommendedName>
        <fullName evidence="2">VOC domain-containing protein</fullName>
    </recommendedName>
</protein>
<dbReference type="Pfam" id="PF00903">
    <property type="entry name" value="Glyoxalase"/>
    <property type="match status" value="1"/>
</dbReference>